<organism evidence="3 4">
    <name type="scientific">Flavobacterium succinicans</name>
    <dbReference type="NCBI Taxonomy" id="29536"/>
    <lineage>
        <taxon>Bacteria</taxon>
        <taxon>Pseudomonadati</taxon>
        <taxon>Bacteroidota</taxon>
        <taxon>Flavobacteriia</taxon>
        <taxon>Flavobacteriales</taxon>
        <taxon>Flavobacteriaceae</taxon>
        <taxon>Flavobacterium</taxon>
    </lineage>
</organism>
<dbReference type="eggNOG" id="COG2304">
    <property type="taxonomic scope" value="Bacteria"/>
</dbReference>
<dbReference type="RefSeq" id="WP_139225594.1">
    <property type="nucleotide sequence ID" value="NZ_FOUT01000031.1"/>
</dbReference>
<keyword evidence="1" id="KW-0677">Repeat</keyword>
<dbReference type="PROSITE" id="PS50825">
    <property type="entry name" value="HYR"/>
    <property type="match status" value="1"/>
</dbReference>
<proteinExistence type="predicted"/>
<dbReference type="Pfam" id="PF13585">
    <property type="entry name" value="CHU_C"/>
    <property type="match status" value="1"/>
</dbReference>
<evidence type="ECO:0000313" key="3">
    <source>
        <dbReference type="EMBL" id="SFN59222.1"/>
    </source>
</evidence>
<feature type="non-terminal residue" evidence="3">
    <location>
        <position position="1"/>
    </location>
</feature>
<dbReference type="InterPro" id="IPR003410">
    <property type="entry name" value="HYR_dom"/>
</dbReference>
<accession>A0A1I5A9U2</accession>
<evidence type="ECO:0000313" key="4">
    <source>
        <dbReference type="Proteomes" id="UP000182961"/>
    </source>
</evidence>
<dbReference type="NCBIfam" id="TIGR04131">
    <property type="entry name" value="Bac_Flav_CTERM"/>
    <property type="match status" value="1"/>
</dbReference>
<dbReference type="EMBL" id="FOUT01000031">
    <property type="protein sequence ID" value="SFN59222.1"/>
    <property type="molecule type" value="Genomic_DNA"/>
</dbReference>
<reference evidence="4" key="1">
    <citation type="submission" date="2016-10" db="EMBL/GenBank/DDBJ databases">
        <authorList>
            <person name="Varghese N."/>
            <person name="Submissions S."/>
        </authorList>
    </citation>
    <scope>NUCLEOTIDE SEQUENCE [LARGE SCALE GENOMIC DNA]</scope>
    <source>
        <strain evidence="4">DSM 4002</strain>
    </source>
</reference>
<dbReference type="AlphaFoldDB" id="A0A1I5A9U2"/>
<dbReference type="InterPro" id="IPR026341">
    <property type="entry name" value="T9SS_type_B"/>
</dbReference>
<evidence type="ECO:0000256" key="1">
    <source>
        <dbReference type="ARBA" id="ARBA00022737"/>
    </source>
</evidence>
<feature type="domain" description="HYR" evidence="2">
    <location>
        <begin position="203"/>
        <end position="289"/>
    </location>
</feature>
<name>A0A1I5A9U2_9FLAO</name>
<keyword evidence="4" id="KW-1185">Reference proteome</keyword>
<evidence type="ECO:0000259" key="2">
    <source>
        <dbReference type="PROSITE" id="PS50825"/>
    </source>
</evidence>
<gene>
    <name evidence="3" type="ORF">SAMN05444143_1312</name>
</gene>
<sequence>FSTTPNSCGGTVTETWTATDTCGRALASVSRTITIQDTTAPTWNISANALNITLECGDLAGLAVAQSQAPIATDNCEGTVMYTKTSGSFTVGSCRNSGTYTNTWIAKDSCGNSSATFTQVITIQDITAPTFVEALPTDVTVECSSVPIAPIVTATDNCGIATVAYTETTTAGACSGSYTLIRTWIAKDTCGLTTTHVQTITVQDTMAPVITSCASNQTIVSDADCKALVPDFTKSIVVADNCTASNSFIITQSPTVGSLALSGSTTITLTIEDSCGNKTTCEANLLVTNFIVANDDIGSPVNGNTGGISFTNVLSSDLLNCKTVNTSDVLTSFVNATNLGITLDGTNVVVAAGTPAGNYTLTYQICEILNPTNCATATVTVVVNAPIIDAVTETTTPVNGLPGGTTTALTANDTLNGLPVVVGTAPGNVSVTPVSVPTGLTLNADGTVTVGANTPAGTYPVEYTICEVTNPSNCDTVISNVVVSAAQIIAKNDEITVDSTLNPLVLMPFSKDYGSGVDTLNGVEVTFDQITVTVTDIVLPGGQSFPVPKVDSVTKEIVIPASVPAGVYTIFYTICEKLNPTNCSNATIKITVKSPVIISEDDILPVVNGASGSSNAGNVLVANAVDPDRLNGVAATINLVNITVVSPASRLVSGGLVPFLNTATGIVEVPSGTPAGTYTIVYAICDKINPTVCDQSTVTVVVNTINAIQDNTVFFFETVGGISSSVLLNDTVNRVILTPSTFNTVTLTGVSVPSGLTLNADGTITVPSTMIAGVYDVVYEICTKTLPVICSRATMQVIVQAMPAPAPPSVFADDDKVGPIDGIRGVKNVLNVFENDFIELIPATTSNVIIAVITPDPMESITLNPDGSVDVKAGTPSGTYAVDYEICTKKSPIVCDQATVRITVVAPIITATNDNYSNQPINSSKGAVLDVLVNDRINNGSVNSVQVVLSIVDSNGVAGVSVDAQGKITIPVGTPVGTYVLAYSICDVINPNNCATATVTIVVKDPCDFDDSDSSCDILVHNAFSPNNDGDNQVFTIDRIENYPENTVEIYNRWGVLVFEVEGYDNASKVFVGISEGRVTVNKADALPNGTYYYVVKYKKPLSGVMKQKAGFLYLSR</sequence>
<protein>
    <submittedName>
        <fullName evidence="3">Gliding motility-associated C-terminal domain-containing protein</fullName>
    </submittedName>
</protein>
<dbReference type="Proteomes" id="UP000182961">
    <property type="component" value="Unassembled WGS sequence"/>
</dbReference>